<keyword evidence="6 7" id="KW-0472">Membrane</keyword>
<evidence type="ECO:0000256" key="3">
    <source>
        <dbReference type="ARBA" id="ARBA00022475"/>
    </source>
</evidence>
<organism evidence="9 10">
    <name type="scientific">Altericroceibacterium spongiae</name>
    <dbReference type="NCBI Taxonomy" id="2320269"/>
    <lineage>
        <taxon>Bacteria</taxon>
        <taxon>Pseudomonadati</taxon>
        <taxon>Pseudomonadota</taxon>
        <taxon>Alphaproteobacteria</taxon>
        <taxon>Sphingomonadales</taxon>
        <taxon>Erythrobacteraceae</taxon>
        <taxon>Altericroceibacterium</taxon>
    </lineage>
</organism>
<evidence type="ECO:0000313" key="9">
    <source>
        <dbReference type="EMBL" id="RKF21896.1"/>
    </source>
</evidence>
<keyword evidence="5 7" id="KW-1133">Transmembrane helix</keyword>
<keyword evidence="4 7" id="KW-0812">Transmembrane</keyword>
<proteinExistence type="inferred from homology"/>
<protein>
    <submittedName>
        <fullName evidence="9">Trimeric intracellular cation channel family protein</fullName>
    </submittedName>
</protein>
<evidence type="ECO:0000313" key="10">
    <source>
        <dbReference type="Proteomes" id="UP000284395"/>
    </source>
</evidence>
<feature type="transmembrane region" description="Helical" evidence="7">
    <location>
        <begin position="154"/>
        <end position="174"/>
    </location>
</feature>
<feature type="transmembrane region" description="Helical" evidence="7">
    <location>
        <begin position="70"/>
        <end position="87"/>
    </location>
</feature>
<evidence type="ECO:0000256" key="1">
    <source>
        <dbReference type="ARBA" id="ARBA00004651"/>
    </source>
</evidence>
<feature type="transmembrane region" description="Helical" evidence="7">
    <location>
        <begin position="124"/>
        <end position="142"/>
    </location>
</feature>
<sequence length="211" mass="22194">MAVPVTPLVLPQSLDLLGTAIFALTGALLAARLRQDFVTMAFFALMTGVGGGTLRDLMIGAPVFWVRDPWVAPLCFGMAVLVWVTPRQRWENELLLWADAAGLAAFAVLGAAKALGWGVAPVPAILMGILTGSAGGIIRDVVAGVPSILMRRELYITPAAVAAGLCALGMSFHLANEATWIIAALGGFAIRAAALYWNLRLPTYAHADKEG</sequence>
<dbReference type="GO" id="GO:0005886">
    <property type="term" value="C:plasma membrane"/>
    <property type="evidence" value="ECO:0007669"/>
    <property type="project" value="UniProtKB-SubCell"/>
</dbReference>
<keyword evidence="3" id="KW-1003">Cell membrane</keyword>
<feature type="transmembrane region" description="Helical" evidence="7">
    <location>
        <begin position="180"/>
        <end position="199"/>
    </location>
</feature>
<comment type="caution">
    <text evidence="9">The sequence shown here is derived from an EMBL/GenBank/DDBJ whole genome shotgun (WGS) entry which is preliminary data.</text>
</comment>
<dbReference type="RefSeq" id="WP_120324302.1">
    <property type="nucleotide sequence ID" value="NZ_RAPF01000003.1"/>
</dbReference>
<evidence type="ECO:0000256" key="7">
    <source>
        <dbReference type="SAM" id="Phobius"/>
    </source>
</evidence>
<accession>A0A420EMR7</accession>
<dbReference type="Pfam" id="PF03458">
    <property type="entry name" value="Gly_transporter"/>
    <property type="match status" value="2"/>
</dbReference>
<evidence type="ECO:0000256" key="6">
    <source>
        <dbReference type="ARBA" id="ARBA00023136"/>
    </source>
</evidence>
<feature type="transmembrane region" description="Helical" evidence="7">
    <location>
        <begin position="37"/>
        <end position="58"/>
    </location>
</feature>
<evidence type="ECO:0000256" key="2">
    <source>
        <dbReference type="ARBA" id="ARBA00008193"/>
    </source>
</evidence>
<evidence type="ECO:0000256" key="5">
    <source>
        <dbReference type="ARBA" id="ARBA00022989"/>
    </source>
</evidence>
<dbReference type="OrthoDB" id="9791874at2"/>
<dbReference type="AlphaFoldDB" id="A0A420EMR7"/>
<feature type="domain" description="Glycine transporter" evidence="8">
    <location>
        <begin position="14"/>
        <end position="85"/>
    </location>
</feature>
<dbReference type="InterPro" id="IPR005115">
    <property type="entry name" value="Gly_transporter"/>
</dbReference>
<feature type="transmembrane region" description="Helical" evidence="7">
    <location>
        <begin position="12"/>
        <end position="30"/>
    </location>
</feature>
<comment type="similarity">
    <text evidence="2">Belongs to the UPF0126 family.</text>
</comment>
<dbReference type="Proteomes" id="UP000284395">
    <property type="component" value="Unassembled WGS sequence"/>
</dbReference>
<dbReference type="PANTHER" id="PTHR30506">
    <property type="entry name" value="INNER MEMBRANE PROTEIN"/>
    <property type="match status" value="1"/>
</dbReference>
<reference evidence="9 10" key="1">
    <citation type="submission" date="2018-09" db="EMBL/GenBank/DDBJ databases">
        <title>Altererythrobacter spongiae sp. nov., isolated from a marine sponge.</title>
        <authorList>
            <person name="Zhuang L."/>
            <person name="Luo L."/>
        </authorList>
    </citation>
    <scope>NUCLEOTIDE SEQUENCE [LARGE SCALE GENOMIC DNA]</scope>
    <source>
        <strain evidence="9 10">HN-Y73</strain>
    </source>
</reference>
<evidence type="ECO:0000256" key="4">
    <source>
        <dbReference type="ARBA" id="ARBA00022692"/>
    </source>
</evidence>
<name>A0A420EMR7_9SPHN</name>
<evidence type="ECO:0000259" key="8">
    <source>
        <dbReference type="Pfam" id="PF03458"/>
    </source>
</evidence>
<gene>
    <name evidence="9" type="ORF">D6851_07745</name>
</gene>
<dbReference type="PANTHER" id="PTHR30506:SF3">
    <property type="entry name" value="UPF0126 INNER MEMBRANE PROTEIN YADS-RELATED"/>
    <property type="match status" value="1"/>
</dbReference>
<dbReference type="EMBL" id="RAPF01000003">
    <property type="protein sequence ID" value="RKF21896.1"/>
    <property type="molecule type" value="Genomic_DNA"/>
</dbReference>
<feature type="domain" description="Glycine transporter" evidence="8">
    <location>
        <begin position="96"/>
        <end position="168"/>
    </location>
</feature>
<comment type="subcellular location">
    <subcellularLocation>
        <location evidence="1">Cell membrane</location>
        <topology evidence="1">Multi-pass membrane protein</topology>
    </subcellularLocation>
</comment>
<keyword evidence="10" id="KW-1185">Reference proteome</keyword>
<feature type="transmembrane region" description="Helical" evidence="7">
    <location>
        <begin position="94"/>
        <end position="112"/>
    </location>
</feature>